<dbReference type="InterPro" id="IPR052067">
    <property type="entry name" value="Metal_resp_HTH_trans_reg"/>
</dbReference>
<evidence type="ECO:0000259" key="4">
    <source>
        <dbReference type="PROSITE" id="PS50995"/>
    </source>
</evidence>
<dbReference type="InterPro" id="IPR036388">
    <property type="entry name" value="WH-like_DNA-bd_sf"/>
</dbReference>
<dbReference type="Gene3D" id="1.10.10.10">
    <property type="entry name" value="Winged helix-like DNA-binding domain superfamily/Winged helix DNA-binding domain"/>
    <property type="match status" value="1"/>
</dbReference>
<evidence type="ECO:0000256" key="2">
    <source>
        <dbReference type="ARBA" id="ARBA00023125"/>
    </source>
</evidence>
<dbReference type="PANTHER" id="PTHR35790">
    <property type="entry name" value="HTH-TYPE TRANSCRIPTIONAL REGULATOR PCHR"/>
    <property type="match status" value="1"/>
</dbReference>
<protein>
    <submittedName>
        <fullName evidence="5">MarR family transcriptional regulator</fullName>
    </submittedName>
</protein>
<evidence type="ECO:0000313" key="5">
    <source>
        <dbReference type="EMBL" id="WAJ22578.1"/>
    </source>
</evidence>
<evidence type="ECO:0000313" key="6">
    <source>
        <dbReference type="Proteomes" id="UP001163115"/>
    </source>
</evidence>
<dbReference type="PANTHER" id="PTHR35790:SF4">
    <property type="entry name" value="HTH-TYPE TRANSCRIPTIONAL REGULATOR PCHR"/>
    <property type="match status" value="1"/>
</dbReference>
<dbReference type="Pfam" id="PF01047">
    <property type="entry name" value="MarR"/>
    <property type="match status" value="1"/>
</dbReference>
<keyword evidence="1" id="KW-0805">Transcription regulation</keyword>
<gene>
    <name evidence="5" type="ORF">OW255_13475</name>
</gene>
<proteinExistence type="predicted"/>
<keyword evidence="2" id="KW-0238">DNA-binding</keyword>
<dbReference type="EMBL" id="CP113524">
    <property type="protein sequence ID" value="WAJ22578.1"/>
    <property type="molecule type" value="Genomic_DNA"/>
</dbReference>
<organism evidence="5 6">
    <name type="scientific">Lacrimispora xylanolytica</name>
    <dbReference type="NCBI Taxonomy" id="29375"/>
    <lineage>
        <taxon>Bacteria</taxon>
        <taxon>Bacillati</taxon>
        <taxon>Bacillota</taxon>
        <taxon>Clostridia</taxon>
        <taxon>Lachnospirales</taxon>
        <taxon>Lachnospiraceae</taxon>
        <taxon>Lacrimispora</taxon>
    </lineage>
</organism>
<name>A0ABY7A9Z7_9FIRM</name>
<keyword evidence="6" id="KW-1185">Reference proteome</keyword>
<dbReference type="Proteomes" id="UP001163115">
    <property type="component" value="Chromosome"/>
</dbReference>
<evidence type="ECO:0000256" key="3">
    <source>
        <dbReference type="ARBA" id="ARBA00023163"/>
    </source>
</evidence>
<dbReference type="RefSeq" id="WP_268114330.1">
    <property type="nucleotide sequence ID" value="NZ_CP113524.1"/>
</dbReference>
<dbReference type="SMART" id="SM00347">
    <property type="entry name" value="HTH_MARR"/>
    <property type="match status" value="1"/>
</dbReference>
<accession>A0ABY7A9Z7</accession>
<dbReference type="InterPro" id="IPR036390">
    <property type="entry name" value="WH_DNA-bd_sf"/>
</dbReference>
<dbReference type="PROSITE" id="PS50995">
    <property type="entry name" value="HTH_MARR_2"/>
    <property type="match status" value="1"/>
</dbReference>
<dbReference type="InterPro" id="IPR000835">
    <property type="entry name" value="HTH_MarR-typ"/>
</dbReference>
<dbReference type="SUPFAM" id="SSF46785">
    <property type="entry name" value="Winged helix' DNA-binding domain"/>
    <property type="match status" value="1"/>
</dbReference>
<reference evidence="5" key="1">
    <citation type="submission" date="2022-11" db="EMBL/GenBank/DDBJ databases">
        <title>Lacrimispora xylanolytica sy1, complete genome.</title>
        <authorList>
            <person name="Choi S."/>
        </authorList>
    </citation>
    <scope>NUCLEOTIDE SEQUENCE</scope>
    <source>
        <strain evidence="5">Sy1</strain>
    </source>
</reference>
<keyword evidence="3" id="KW-0804">Transcription</keyword>
<evidence type="ECO:0000256" key="1">
    <source>
        <dbReference type="ARBA" id="ARBA00023015"/>
    </source>
</evidence>
<feature type="domain" description="HTH marR-type" evidence="4">
    <location>
        <begin position="5"/>
        <end position="144"/>
    </location>
</feature>
<sequence>MIDKKTLVVNDFIRLTERVANGKMNVLNFGSEDMTFYRGEIHMIKMVGDYPGIFISEMARNFSITRAVVAKTIHKLEERGLIQKVEDENDKKRLCLYLTDKGKEAYQLHQEYHKKYDSPLFDYLDSLNSDELELIQTFLKHANDLVGHHF</sequence>